<protein>
    <submittedName>
        <fullName evidence="2">eIF3-S7 protein</fullName>
    </submittedName>
</protein>
<dbReference type="Proteomes" id="UP000601435">
    <property type="component" value="Unassembled WGS sequence"/>
</dbReference>
<comment type="caution">
    <text evidence="2">The sequence shown here is derived from an EMBL/GenBank/DDBJ whole genome shotgun (WGS) entry which is preliminary data.</text>
</comment>
<dbReference type="EMBL" id="CAJNJA010032148">
    <property type="protein sequence ID" value="CAE7664169.1"/>
    <property type="molecule type" value="Genomic_DNA"/>
</dbReference>
<feature type="compositionally biased region" description="Low complexity" evidence="1">
    <location>
        <begin position="67"/>
        <end position="87"/>
    </location>
</feature>
<gene>
    <name evidence="2" type="primary">eIF3-S7</name>
    <name evidence="2" type="ORF">SNEC2469_LOCUS18939</name>
</gene>
<feature type="region of interest" description="Disordered" evidence="1">
    <location>
        <begin position="195"/>
        <end position="251"/>
    </location>
</feature>
<evidence type="ECO:0000313" key="3">
    <source>
        <dbReference type="Proteomes" id="UP000601435"/>
    </source>
</evidence>
<feature type="compositionally biased region" description="Basic and acidic residues" evidence="1">
    <location>
        <begin position="195"/>
        <end position="209"/>
    </location>
</feature>
<feature type="non-terminal residue" evidence="2">
    <location>
        <position position="561"/>
    </location>
</feature>
<feature type="region of interest" description="Disordered" evidence="1">
    <location>
        <begin position="67"/>
        <end position="117"/>
    </location>
</feature>
<accession>A0A812WBH1</accession>
<reference evidence="2" key="1">
    <citation type="submission" date="2021-02" db="EMBL/GenBank/DDBJ databases">
        <authorList>
            <person name="Dougan E. K."/>
            <person name="Rhodes N."/>
            <person name="Thang M."/>
            <person name="Chan C."/>
        </authorList>
    </citation>
    <scope>NUCLEOTIDE SEQUENCE</scope>
</reference>
<sequence>MSSTPSSTEISTAAGILQAALDSGVDLAIHFGGWTRLQRRALAMALGASEAAYADAKAAAAAPAVKKAPARPPVDVAPAKAASPAPSTVTQPASEPMGHLDSTAGGQSAVFGKSPPPATWREVGFQTREHAEAAAAMNYVSALAFYAAMGRGELQVGPQQAASSSGDQAGPLDGYLAEADAKAAEDRRMREIQERIAGEIRQDEADREAASGSGSRPAQPRARFPQPATTPAPVQARYPNANASGRSHRDGELLEVAVDDRLRGLSAGSLHRADVGEMEADGLVFHEAVTSGRLRLPCATTPAEDDQERPAPKRVRQKLPEPAKARWAADGRRFAPWHYVEEAMMHDSAGRLRIIPPRPRRSCTCCPPATRRPISSTTGPGTRANGWHWGVARRLLAMLVVLTAAGPVQAAPAPEPRRSTMQWMVEQFGGGPVPMEPPPRLRPDLELPDDDPDMQLWTHWRHEVTRLRREVLVELAQLVQDMRETTDEWLAARSAPVRSTYTVPGKTRHTQIPVVLHLLQMVGYPDVAGMTSDLTDGFDMLGEVGRGPGWKPRTDGRYSNP</sequence>
<proteinExistence type="predicted"/>
<name>A0A812WBH1_9DINO</name>
<dbReference type="AlphaFoldDB" id="A0A812WBH1"/>
<keyword evidence="3" id="KW-1185">Reference proteome</keyword>
<feature type="region of interest" description="Disordered" evidence="1">
    <location>
        <begin position="300"/>
        <end position="326"/>
    </location>
</feature>
<evidence type="ECO:0000313" key="2">
    <source>
        <dbReference type="EMBL" id="CAE7664169.1"/>
    </source>
</evidence>
<feature type="compositionally biased region" description="Low complexity" evidence="1">
    <location>
        <begin position="216"/>
        <end position="236"/>
    </location>
</feature>
<organism evidence="2 3">
    <name type="scientific">Symbiodinium necroappetens</name>
    <dbReference type="NCBI Taxonomy" id="1628268"/>
    <lineage>
        <taxon>Eukaryota</taxon>
        <taxon>Sar</taxon>
        <taxon>Alveolata</taxon>
        <taxon>Dinophyceae</taxon>
        <taxon>Suessiales</taxon>
        <taxon>Symbiodiniaceae</taxon>
        <taxon>Symbiodinium</taxon>
    </lineage>
</organism>
<evidence type="ECO:0000256" key="1">
    <source>
        <dbReference type="SAM" id="MobiDB-lite"/>
    </source>
</evidence>